<sequence length="410" mass="44920">MATKSASVKTTSPPDFPFARPSGAEPAIEYAKLREEQPISRVKLWDGSEPYLVVNHKDITQVLTDSRLSKQRQRAGFPEMTPGGKEAAKNKPTFVDMDPPDHERQRSMVESYFSKTSVDAMRPKIQKTVDTLLDQIAAKGSGAPLDLVEKFSLPVPSFIIYGILGVPLHDLDFLTQQAAIRSNGSATATEASQANSVLLDYLASLVDKRVQHPEEDLIGTLVKEQVKPGHITKDDAVQIAFLLLVAGNATMVNMINLGVVTLLQHPKQLQDLKSDPSLARKFVEELCRFHQGSAMATRRVATCDVTYGGKVIKAGEGIIAACQSGNRDSAVFPKPDEFNLHRTFDPKDSLGFGYGAHRCIAEELAKTELEIVFATLFQKLPNLTLAIPLDEVEYSPPTKDIGIAQLPVIF</sequence>
<dbReference type="GeneID" id="89976851"/>
<dbReference type="GO" id="GO:0020037">
    <property type="term" value="F:heme binding"/>
    <property type="evidence" value="ECO:0007669"/>
    <property type="project" value="InterPro"/>
</dbReference>
<evidence type="ECO:0008006" key="11">
    <source>
        <dbReference type="Google" id="ProtNLM"/>
    </source>
</evidence>
<dbReference type="PRINTS" id="PR00359">
    <property type="entry name" value="BP450"/>
</dbReference>
<dbReference type="Pfam" id="PF00067">
    <property type="entry name" value="p450"/>
    <property type="match status" value="1"/>
</dbReference>
<keyword evidence="10" id="KW-1185">Reference proteome</keyword>
<protein>
    <recommendedName>
        <fullName evidence="11">Cytochrome P450 55A3</fullName>
    </recommendedName>
</protein>
<evidence type="ECO:0000256" key="5">
    <source>
        <dbReference type="ARBA" id="ARBA00023004"/>
    </source>
</evidence>
<keyword evidence="5 7" id="KW-0408">Iron</keyword>
<dbReference type="CDD" id="cd11030">
    <property type="entry name" value="CYP105-like"/>
    <property type="match status" value="1"/>
</dbReference>
<evidence type="ECO:0000256" key="7">
    <source>
        <dbReference type="RuleBase" id="RU000461"/>
    </source>
</evidence>
<feature type="compositionally biased region" description="Polar residues" evidence="8">
    <location>
        <begin position="1"/>
        <end position="13"/>
    </location>
</feature>
<dbReference type="InterPro" id="IPR002397">
    <property type="entry name" value="Cyt_P450_B"/>
</dbReference>
<dbReference type="PANTHER" id="PTHR46696:SF6">
    <property type="entry name" value="P450, PUTATIVE (EUROFUNG)-RELATED"/>
    <property type="match status" value="1"/>
</dbReference>
<evidence type="ECO:0000256" key="1">
    <source>
        <dbReference type="ARBA" id="ARBA00010617"/>
    </source>
</evidence>
<dbReference type="InterPro" id="IPR017972">
    <property type="entry name" value="Cyt_P450_CS"/>
</dbReference>
<feature type="region of interest" description="Disordered" evidence="8">
    <location>
        <begin position="1"/>
        <end position="23"/>
    </location>
</feature>
<keyword evidence="3 7" id="KW-0479">Metal-binding</keyword>
<keyword evidence="4 7" id="KW-0560">Oxidoreductase</keyword>
<dbReference type="AlphaFoldDB" id="A0AAV9MZ29"/>
<dbReference type="InterPro" id="IPR001128">
    <property type="entry name" value="Cyt_P450"/>
</dbReference>
<dbReference type="FunFam" id="1.10.630.10:FF:000018">
    <property type="entry name" value="Cytochrome P450 monooxygenase"/>
    <property type="match status" value="1"/>
</dbReference>
<comment type="similarity">
    <text evidence="1 7">Belongs to the cytochrome P450 family.</text>
</comment>
<dbReference type="Gene3D" id="1.10.630.10">
    <property type="entry name" value="Cytochrome P450"/>
    <property type="match status" value="1"/>
</dbReference>
<evidence type="ECO:0000313" key="10">
    <source>
        <dbReference type="Proteomes" id="UP001358417"/>
    </source>
</evidence>
<keyword evidence="2 7" id="KW-0349">Heme</keyword>
<accession>A0AAV9MZ29</accession>
<keyword evidence="6 7" id="KW-0503">Monooxygenase</keyword>
<evidence type="ECO:0000256" key="2">
    <source>
        <dbReference type="ARBA" id="ARBA00022617"/>
    </source>
</evidence>
<gene>
    <name evidence="9" type="ORF">LTR84_008688</name>
</gene>
<dbReference type="RefSeq" id="XP_064701507.1">
    <property type="nucleotide sequence ID" value="XM_064852233.1"/>
</dbReference>
<organism evidence="9 10">
    <name type="scientific">Exophiala bonariae</name>
    <dbReference type="NCBI Taxonomy" id="1690606"/>
    <lineage>
        <taxon>Eukaryota</taxon>
        <taxon>Fungi</taxon>
        <taxon>Dikarya</taxon>
        <taxon>Ascomycota</taxon>
        <taxon>Pezizomycotina</taxon>
        <taxon>Eurotiomycetes</taxon>
        <taxon>Chaetothyriomycetidae</taxon>
        <taxon>Chaetothyriales</taxon>
        <taxon>Herpotrichiellaceae</taxon>
        <taxon>Exophiala</taxon>
    </lineage>
</organism>
<evidence type="ECO:0000256" key="6">
    <source>
        <dbReference type="ARBA" id="ARBA00023033"/>
    </source>
</evidence>
<dbReference type="PANTHER" id="PTHR46696">
    <property type="entry name" value="P450, PUTATIVE (EUROFUNG)-RELATED"/>
    <property type="match status" value="1"/>
</dbReference>
<evidence type="ECO:0000256" key="8">
    <source>
        <dbReference type="SAM" id="MobiDB-lite"/>
    </source>
</evidence>
<dbReference type="SUPFAM" id="SSF48264">
    <property type="entry name" value="Cytochrome P450"/>
    <property type="match status" value="1"/>
</dbReference>
<dbReference type="GO" id="GO:0005506">
    <property type="term" value="F:iron ion binding"/>
    <property type="evidence" value="ECO:0007669"/>
    <property type="project" value="InterPro"/>
</dbReference>
<dbReference type="EMBL" id="JAVRRD010000033">
    <property type="protein sequence ID" value="KAK5045902.1"/>
    <property type="molecule type" value="Genomic_DNA"/>
</dbReference>
<proteinExistence type="inferred from homology"/>
<dbReference type="Proteomes" id="UP001358417">
    <property type="component" value="Unassembled WGS sequence"/>
</dbReference>
<evidence type="ECO:0000313" key="9">
    <source>
        <dbReference type="EMBL" id="KAK5045902.1"/>
    </source>
</evidence>
<evidence type="ECO:0000256" key="3">
    <source>
        <dbReference type="ARBA" id="ARBA00022723"/>
    </source>
</evidence>
<evidence type="ECO:0000256" key="4">
    <source>
        <dbReference type="ARBA" id="ARBA00023002"/>
    </source>
</evidence>
<comment type="caution">
    <text evidence="9">The sequence shown here is derived from an EMBL/GenBank/DDBJ whole genome shotgun (WGS) entry which is preliminary data.</text>
</comment>
<dbReference type="GO" id="GO:0016705">
    <property type="term" value="F:oxidoreductase activity, acting on paired donors, with incorporation or reduction of molecular oxygen"/>
    <property type="evidence" value="ECO:0007669"/>
    <property type="project" value="InterPro"/>
</dbReference>
<dbReference type="PROSITE" id="PS00086">
    <property type="entry name" value="CYTOCHROME_P450"/>
    <property type="match status" value="1"/>
</dbReference>
<name>A0AAV9MZ29_9EURO</name>
<feature type="region of interest" description="Disordered" evidence="8">
    <location>
        <begin position="69"/>
        <end position="104"/>
    </location>
</feature>
<dbReference type="InterPro" id="IPR036396">
    <property type="entry name" value="Cyt_P450_sf"/>
</dbReference>
<reference evidence="9 10" key="1">
    <citation type="submission" date="2023-08" db="EMBL/GenBank/DDBJ databases">
        <title>Black Yeasts Isolated from many extreme environments.</title>
        <authorList>
            <person name="Coleine C."/>
            <person name="Stajich J.E."/>
            <person name="Selbmann L."/>
        </authorList>
    </citation>
    <scope>NUCLEOTIDE SEQUENCE [LARGE SCALE GENOMIC DNA]</scope>
    <source>
        <strain evidence="9 10">CCFEE 5792</strain>
    </source>
</reference>
<dbReference type="GO" id="GO:0004497">
    <property type="term" value="F:monooxygenase activity"/>
    <property type="evidence" value="ECO:0007669"/>
    <property type="project" value="UniProtKB-KW"/>
</dbReference>